<dbReference type="AlphaFoldDB" id="A0A177A2G0"/>
<gene>
    <name evidence="2" type="ORF">VC83_08306</name>
</gene>
<dbReference type="Proteomes" id="UP000077154">
    <property type="component" value="Unassembled WGS sequence"/>
</dbReference>
<dbReference type="VEuPathDB" id="FungiDB:GMDG_07628"/>
<feature type="region of interest" description="Disordered" evidence="1">
    <location>
        <begin position="44"/>
        <end position="125"/>
    </location>
</feature>
<sequence>MNDACMLRDYIPSMSSSIRQNLSAAVALSTSACIVRINTVPYRIASTSPSPSPSPSPSTSHRFCIAADHRWDGRPDLDLTSSRPRKRKNSFWPSHHPHSRHPEAAPQPRRQHGRHPLLSTSGVARSAIIF</sequence>
<dbReference type="RefSeq" id="XP_024320751.1">
    <property type="nucleotide sequence ID" value="XM_024471861.1"/>
</dbReference>
<dbReference type="GeneID" id="36291348"/>
<feature type="compositionally biased region" description="Basic residues" evidence="1">
    <location>
        <begin position="83"/>
        <end position="99"/>
    </location>
</feature>
<evidence type="ECO:0000256" key="1">
    <source>
        <dbReference type="SAM" id="MobiDB-lite"/>
    </source>
</evidence>
<evidence type="ECO:0000313" key="2">
    <source>
        <dbReference type="EMBL" id="OAF55451.1"/>
    </source>
</evidence>
<protein>
    <submittedName>
        <fullName evidence="2">Uncharacterized protein</fullName>
    </submittedName>
</protein>
<feature type="compositionally biased region" description="Basic and acidic residues" evidence="1">
    <location>
        <begin position="67"/>
        <end position="77"/>
    </location>
</feature>
<proteinExistence type="predicted"/>
<organism evidence="2">
    <name type="scientific">Pseudogymnoascus destructans</name>
    <dbReference type="NCBI Taxonomy" id="655981"/>
    <lineage>
        <taxon>Eukaryota</taxon>
        <taxon>Fungi</taxon>
        <taxon>Dikarya</taxon>
        <taxon>Ascomycota</taxon>
        <taxon>Pezizomycotina</taxon>
        <taxon>Leotiomycetes</taxon>
        <taxon>Thelebolales</taxon>
        <taxon>Thelebolaceae</taxon>
        <taxon>Pseudogymnoascus</taxon>
    </lineage>
</organism>
<accession>A0A177A2G0</accession>
<reference evidence="2" key="1">
    <citation type="submission" date="2016-03" db="EMBL/GenBank/DDBJ databases">
        <title>Updated assembly of Pseudogymnoascus destructans, the fungus causing white-nose syndrome of bats.</title>
        <authorList>
            <person name="Palmer J.M."/>
            <person name="Drees K.P."/>
            <person name="Foster J.T."/>
            <person name="Lindner D.L."/>
        </authorList>
    </citation>
    <scope>NUCLEOTIDE SEQUENCE [LARGE SCALE GENOMIC DNA]</scope>
    <source>
        <strain evidence="2">20631-21</strain>
    </source>
</reference>
<name>A0A177A2G0_9PEZI</name>
<dbReference type="EMBL" id="KV441409">
    <property type="protein sequence ID" value="OAF55451.1"/>
    <property type="molecule type" value="Genomic_DNA"/>
</dbReference>